<proteinExistence type="predicted"/>
<name>A0A841GX52_9BACT</name>
<organism evidence="2 3">
    <name type="scientific">Longimicrobium terrae</name>
    <dbReference type="NCBI Taxonomy" id="1639882"/>
    <lineage>
        <taxon>Bacteria</taxon>
        <taxon>Pseudomonadati</taxon>
        <taxon>Gemmatimonadota</taxon>
        <taxon>Longimicrobiia</taxon>
        <taxon>Longimicrobiales</taxon>
        <taxon>Longimicrobiaceae</taxon>
        <taxon>Longimicrobium</taxon>
    </lineage>
</organism>
<keyword evidence="1" id="KW-0732">Signal</keyword>
<dbReference type="RefSeq" id="WP_170037753.1">
    <property type="nucleotide sequence ID" value="NZ_JABDTL010000002.1"/>
</dbReference>
<accession>A0A841GX52</accession>
<dbReference type="EMBL" id="JACHIA010000002">
    <property type="protein sequence ID" value="MBB6069396.1"/>
    <property type="molecule type" value="Genomic_DNA"/>
</dbReference>
<comment type="caution">
    <text evidence="2">The sequence shown here is derived from an EMBL/GenBank/DDBJ whole genome shotgun (WGS) entry which is preliminary data.</text>
</comment>
<feature type="signal peptide" evidence="1">
    <location>
        <begin position="1"/>
        <end position="19"/>
    </location>
</feature>
<dbReference type="Proteomes" id="UP000582837">
    <property type="component" value="Unassembled WGS sequence"/>
</dbReference>
<evidence type="ECO:0000313" key="2">
    <source>
        <dbReference type="EMBL" id="MBB6069396.1"/>
    </source>
</evidence>
<evidence type="ECO:0000256" key="1">
    <source>
        <dbReference type="SAM" id="SignalP"/>
    </source>
</evidence>
<reference evidence="2 3" key="1">
    <citation type="submission" date="2020-08" db="EMBL/GenBank/DDBJ databases">
        <title>Genomic Encyclopedia of Type Strains, Phase IV (KMG-IV): sequencing the most valuable type-strain genomes for metagenomic binning, comparative biology and taxonomic classification.</title>
        <authorList>
            <person name="Goeker M."/>
        </authorList>
    </citation>
    <scope>NUCLEOTIDE SEQUENCE [LARGE SCALE GENOMIC DNA]</scope>
    <source>
        <strain evidence="2 3">DSM 29007</strain>
    </source>
</reference>
<evidence type="ECO:0008006" key="4">
    <source>
        <dbReference type="Google" id="ProtNLM"/>
    </source>
</evidence>
<protein>
    <recommendedName>
        <fullName evidence="4">Redoxin domain-containing protein</fullName>
    </recommendedName>
</protein>
<feature type="chain" id="PRO_5032574809" description="Redoxin domain-containing protein" evidence="1">
    <location>
        <begin position="20"/>
        <end position="191"/>
    </location>
</feature>
<sequence length="191" mass="20467">MWLFTGLALLAVTIRAQWASPAPAPAAVAAALAPISAESARRVYQPSTSLASGEEIILVFIGASFCNAQKRAGFPTVVETAKVRLQAHANASGLRFRAIGVALDWRTADGLAFLARFGEFDEVMSGGNWTSDAATKYIWRDIPGDADVPQMLVLRRTVQTDQAIRIGEDQVVKRLRGVNDIEAWVASGAAL</sequence>
<keyword evidence="3" id="KW-1185">Reference proteome</keyword>
<evidence type="ECO:0000313" key="3">
    <source>
        <dbReference type="Proteomes" id="UP000582837"/>
    </source>
</evidence>
<gene>
    <name evidence="2" type="ORF">HNQ61_001011</name>
</gene>
<dbReference type="AlphaFoldDB" id="A0A841GX52"/>